<feature type="active site" evidence="6">
    <location>
        <position position="83"/>
    </location>
</feature>
<keyword evidence="10" id="KW-1185">Reference proteome</keyword>
<dbReference type="GO" id="GO:0009003">
    <property type="term" value="F:signal peptidase activity"/>
    <property type="evidence" value="ECO:0007669"/>
    <property type="project" value="UniProtKB-EC"/>
</dbReference>
<dbReference type="InterPro" id="IPR000223">
    <property type="entry name" value="Pept_S26A_signal_pept_1"/>
</dbReference>
<dbReference type="CDD" id="cd06530">
    <property type="entry name" value="S26_SPase_I"/>
    <property type="match status" value="1"/>
</dbReference>
<dbReference type="PROSITE" id="PS00761">
    <property type="entry name" value="SPASE_I_3"/>
    <property type="match status" value="1"/>
</dbReference>
<evidence type="ECO:0000256" key="1">
    <source>
        <dbReference type="ARBA" id="ARBA00000677"/>
    </source>
</evidence>
<dbReference type="NCBIfam" id="TIGR02227">
    <property type="entry name" value="sigpep_I_bact"/>
    <property type="match status" value="1"/>
</dbReference>
<dbReference type="PATRIC" id="fig|1114972.6.peg.1917"/>
<dbReference type="Proteomes" id="UP000051999">
    <property type="component" value="Unassembled WGS sequence"/>
</dbReference>
<dbReference type="PANTHER" id="PTHR43390:SF1">
    <property type="entry name" value="CHLOROPLAST PROCESSING PEPTIDASE"/>
    <property type="match status" value="1"/>
</dbReference>
<accession>A0A0R1RG71</accession>
<proteinExistence type="inferred from homology"/>
<gene>
    <name evidence="9" type="ORF">FD35_GL001880</name>
</gene>
<keyword evidence="5 7" id="KW-0378">Hydrolase</keyword>
<comment type="caution">
    <text evidence="9">The sequence shown here is derived from an EMBL/GenBank/DDBJ whole genome shotgun (WGS) entry which is preliminary data.</text>
</comment>
<evidence type="ECO:0000256" key="2">
    <source>
        <dbReference type="ARBA" id="ARBA00004401"/>
    </source>
</evidence>
<keyword evidence="7" id="KW-0812">Transmembrane</keyword>
<evidence type="ECO:0000313" key="9">
    <source>
        <dbReference type="EMBL" id="KRL52571.1"/>
    </source>
</evidence>
<dbReference type="InterPro" id="IPR036286">
    <property type="entry name" value="LexA/Signal_pep-like_sf"/>
</dbReference>
<evidence type="ECO:0000256" key="6">
    <source>
        <dbReference type="PIRSR" id="PIRSR600223-1"/>
    </source>
</evidence>
<dbReference type="STRING" id="1114972.FD35_GL001880"/>
<feature type="domain" description="Peptidase S26" evidence="8">
    <location>
        <begin position="8"/>
        <end position="192"/>
    </location>
</feature>
<dbReference type="InterPro" id="IPR019758">
    <property type="entry name" value="Pept_S26A_signal_pept_1_CS"/>
</dbReference>
<keyword evidence="7" id="KW-0645">Protease</keyword>
<organism evidence="9 10">
    <name type="scientific">Furfurilactobacillus rossiae DSM 15814</name>
    <dbReference type="NCBI Taxonomy" id="1114972"/>
    <lineage>
        <taxon>Bacteria</taxon>
        <taxon>Bacillati</taxon>
        <taxon>Bacillota</taxon>
        <taxon>Bacilli</taxon>
        <taxon>Lactobacillales</taxon>
        <taxon>Lactobacillaceae</taxon>
        <taxon>Furfurilactobacillus</taxon>
    </lineage>
</organism>
<dbReference type="AlphaFoldDB" id="A0A0R1RG71"/>
<comment type="catalytic activity">
    <reaction evidence="1 7">
        <text>Cleavage of hydrophobic, N-terminal signal or leader sequences from secreted and periplasmic proteins.</text>
        <dbReference type="EC" id="3.4.21.89"/>
    </reaction>
</comment>
<protein>
    <recommendedName>
        <fullName evidence="4 7">Signal peptidase I</fullName>
        <ecNumber evidence="4 7">3.4.21.89</ecNumber>
    </recommendedName>
</protein>
<comment type="subcellular location">
    <subcellularLocation>
        <location evidence="2">Cell membrane</location>
        <topology evidence="2">Single-pass type II membrane protein</topology>
    </subcellularLocation>
    <subcellularLocation>
        <location evidence="7">Membrane</location>
        <topology evidence="7">Single-pass type II membrane protein</topology>
    </subcellularLocation>
</comment>
<dbReference type="OrthoDB" id="9802919at2"/>
<dbReference type="SUPFAM" id="SSF51306">
    <property type="entry name" value="LexA/Signal peptidase"/>
    <property type="match status" value="1"/>
</dbReference>
<reference evidence="9 10" key="1">
    <citation type="journal article" date="2015" name="Genome Announc.">
        <title>Expanding the biotechnology potential of lactobacilli through comparative genomics of 213 strains and associated genera.</title>
        <authorList>
            <person name="Sun Z."/>
            <person name="Harris H.M."/>
            <person name="McCann A."/>
            <person name="Guo C."/>
            <person name="Argimon S."/>
            <person name="Zhang W."/>
            <person name="Yang X."/>
            <person name="Jeffery I.B."/>
            <person name="Cooney J.C."/>
            <person name="Kagawa T.F."/>
            <person name="Liu W."/>
            <person name="Song Y."/>
            <person name="Salvetti E."/>
            <person name="Wrobel A."/>
            <person name="Rasinkangas P."/>
            <person name="Parkhill J."/>
            <person name="Rea M.C."/>
            <person name="O'Sullivan O."/>
            <person name="Ritari J."/>
            <person name="Douillard F.P."/>
            <person name="Paul Ross R."/>
            <person name="Yang R."/>
            <person name="Briner A.E."/>
            <person name="Felis G.E."/>
            <person name="de Vos W.M."/>
            <person name="Barrangou R."/>
            <person name="Klaenhammer T.R."/>
            <person name="Caufield P.W."/>
            <person name="Cui Y."/>
            <person name="Zhang H."/>
            <person name="O'Toole P.W."/>
        </authorList>
    </citation>
    <scope>NUCLEOTIDE SEQUENCE [LARGE SCALE GENOMIC DNA]</scope>
    <source>
        <strain evidence="9 10">DSM 15814</strain>
    </source>
</reference>
<sequence length="204" mass="23241">MLHIKKVMSWVWPILIGFAIAMLVKWLLIAHVRVDGPSMLPNLQNDERVWAFKQAPLKHDRVIVFKAYGVDPQATDTKVMYVKRIIGMPGDTIDYHADGKLYVNGKFVSQSYITKKQQQAGTLTALPHNGNDYKGFNLKTLSYDENWTRNAGVTKVPKDSYFVLGDNRAVSNDSRYYGFVPKSKVVGVVKAYPWSEHHEQINVK</sequence>
<evidence type="ECO:0000256" key="4">
    <source>
        <dbReference type="ARBA" id="ARBA00013208"/>
    </source>
</evidence>
<dbReference type="PANTHER" id="PTHR43390">
    <property type="entry name" value="SIGNAL PEPTIDASE I"/>
    <property type="match status" value="1"/>
</dbReference>
<dbReference type="PRINTS" id="PR00727">
    <property type="entry name" value="LEADERPTASE"/>
</dbReference>
<evidence type="ECO:0000313" key="10">
    <source>
        <dbReference type="Proteomes" id="UP000051999"/>
    </source>
</evidence>
<keyword evidence="7" id="KW-0472">Membrane</keyword>
<dbReference type="PROSITE" id="PS00760">
    <property type="entry name" value="SPASE_I_2"/>
    <property type="match status" value="1"/>
</dbReference>
<dbReference type="Pfam" id="PF10502">
    <property type="entry name" value="Peptidase_S26"/>
    <property type="match status" value="1"/>
</dbReference>
<feature type="transmembrane region" description="Helical" evidence="7">
    <location>
        <begin position="7"/>
        <end position="28"/>
    </location>
</feature>
<feature type="active site" evidence="6">
    <location>
        <position position="38"/>
    </location>
</feature>
<dbReference type="eggNOG" id="COG0681">
    <property type="taxonomic scope" value="Bacteria"/>
</dbReference>
<name>A0A0R1RG71_9LACO</name>
<evidence type="ECO:0000259" key="8">
    <source>
        <dbReference type="Pfam" id="PF10502"/>
    </source>
</evidence>
<dbReference type="InterPro" id="IPR019757">
    <property type="entry name" value="Pept_S26A_signal_pept_1_Lys-AS"/>
</dbReference>
<dbReference type="GO" id="GO:0006465">
    <property type="term" value="P:signal peptide processing"/>
    <property type="evidence" value="ECO:0007669"/>
    <property type="project" value="InterPro"/>
</dbReference>
<evidence type="ECO:0000256" key="3">
    <source>
        <dbReference type="ARBA" id="ARBA00009370"/>
    </source>
</evidence>
<dbReference type="InterPro" id="IPR019533">
    <property type="entry name" value="Peptidase_S26"/>
</dbReference>
<evidence type="ECO:0000256" key="7">
    <source>
        <dbReference type="RuleBase" id="RU362042"/>
    </source>
</evidence>
<dbReference type="EC" id="3.4.21.89" evidence="4 7"/>
<dbReference type="EMBL" id="AZFF01000035">
    <property type="protein sequence ID" value="KRL52571.1"/>
    <property type="molecule type" value="Genomic_DNA"/>
</dbReference>
<evidence type="ECO:0000256" key="5">
    <source>
        <dbReference type="ARBA" id="ARBA00022801"/>
    </source>
</evidence>
<dbReference type="GO" id="GO:0005886">
    <property type="term" value="C:plasma membrane"/>
    <property type="evidence" value="ECO:0007669"/>
    <property type="project" value="UniProtKB-SubCell"/>
</dbReference>
<dbReference type="GO" id="GO:0004252">
    <property type="term" value="F:serine-type endopeptidase activity"/>
    <property type="evidence" value="ECO:0007669"/>
    <property type="project" value="InterPro"/>
</dbReference>
<comment type="similarity">
    <text evidence="3 7">Belongs to the peptidase S26 family.</text>
</comment>
<dbReference type="Gene3D" id="2.10.109.10">
    <property type="entry name" value="Umud Fragment, subunit A"/>
    <property type="match status" value="1"/>
</dbReference>
<keyword evidence="7" id="KW-1133">Transmembrane helix</keyword>